<feature type="compositionally biased region" description="Basic and acidic residues" evidence="12">
    <location>
        <begin position="157"/>
        <end position="168"/>
    </location>
</feature>
<reference evidence="16" key="1">
    <citation type="submission" date="2016-11" db="UniProtKB">
        <authorList>
            <consortium name="WormBaseParasite"/>
        </authorList>
    </citation>
    <scope>IDENTIFICATION</scope>
</reference>
<dbReference type="GO" id="GO:0048665">
    <property type="term" value="P:neuron fate specification"/>
    <property type="evidence" value="ECO:0007669"/>
    <property type="project" value="InterPro"/>
</dbReference>
<evidence type="ECO:0000256" key="1">
    <source>
        <dbReference type="ARBA" id="ARBA00004123"/>
    </source>
</evidence>
<dbReference type="SMART" id="SM00132">
    <property type="entry name" value="LIM"/>
    <property type="match status" value="1"/>
</dbReference>
<evidence type="ECO:0000256" key="12">
    <source>
        <dbReference type="SAM" id="MobiDB-lite"/>
    </source>
</evidence>
<dbReference type="WBParaSite" id="maker-unitig_42300-snap-gene-0.2-mRNA-1">
    <property type="protein sequence ID" value="maker-unitig_42300-snap-gene-0.2-mRNA-1"/>
    <property type="gene ID" value="maker-unitig_42300-snap-gene-0.2"/>
</dbReference>
<evidence type="ECO:0000256" key="8">
    <source>
        <dbReference type="ARBA" id="ARBA00023242"/>
    </source>
</evidence>
<feature type="domain" description="LIM zinc-binding" evidence="13">
    <location>
        <begin position="47"/>
        <end position="109"/>
    </location>
</feature>
<evidence type="ECO:0000256" key="5">
    <source>
        <dbReference type="ARBA" id="ARBA00023038"/>
    </source>
</evidence>
<dbReference type="GO" id="GO:0045944">
    <property type="term" value="P:positive regulation of transcription by RNA polymerase II"/>
    <property type="evidence" value="ECO:0007669"/>
    <property type="project" value="InterPro"/>
</dbReference>
<evidence type="ECO:0000256" key="11">
    <source>
        <dbReference type="RuleBase" id="RU000682"/>
    </source>
</evidence>
<keyword evidence="4 10" id="KW-0862">Zinc</keyword>
<dbReference type="SUPFAM" id="SSF57716">
    <property type="entry name" value="Glucocorticoid receptor-like (DNA-binding domain)"/>
    <property type="match status" value="1"/>
</dbReference>
<dbReference type="CDD" id="cd00086">
    <property type="entry name" value="homeodomain"/>
    <property type="match status" value="1"/>
</dbReference>
<dbReference type="GO" id="GO:0046872">
    <property type="term" value="F:metal ion binding"/>
    <property type="evidence" value="ECO:0007669"/>
    <property type="project" value="UniProtKB-KW"/>
</dbReference>
<evidence type="ECO:0000256" key="3">
    <source>
        <dbReference type="ARBA" id="ARBA00022737"/>
    </source>
</evidence>
<dbReference type="PANTHER" id="PTHR24204">
    <property type="entry name" value="INSULIN GENE ENHANCER PROTEIN"/>
    <property type="match status" value="1"/>
</dbReference>
<dbReference type="GO" id="GO:0000981">
    <property type="term" value="F:DNA-binding transcription factor activity, RNA polymerase II-specific"/>
    <property type="evidence" value="ECO:0007669"/>
    <property type="project" value="InterPro"/>
</dbReference>
<feature type="domain" description="Homeobox" evidence="14">
    <location>
        <begin position="218"/>
        <end position="278"/>
    </location>
</feature>
<evidence type="ECO:0000256" key="10">
    <source>
        <dbReference type="PROSITE-ProRule" id="PRU00125"/>
    </source>
</evidence>
<feature type="compositionally biased region" description="Low complexity" evidence="12">
    <location>
        <begin position="122"/>
        <end position="150"/>
    </location>
</feature>
<feature type="region of interest" description="Disordered" evidence="12">
    <location>
        <begin position="115"/>
        <end position="223"/>
    </location>
</feature>
<feature type="compositionally biased region" description="Basic residues" evidence="12">
    <location>
        <begin position="187"/>
        <end position="198"/>
    </location>
</feature>
<dbReference type="InterPro" id="IPR017970">
    <property type="entry name" value="Homeobox_CS"/>
</dbReference>
<accession>A0A1I8FPJ7</accession>
<organism evidence="15 16">
    <name type="scientific">Macrostomum lignano</name>
    <dbReference type="NCBI Taxonomy" id="282301"/>
    <lineage>
        <taxon>Eukaryota</taxon>
        <taxon>Metazoa</taxon>
        <taxon>Spiralia</taxon>
        <taxon>Lophotrochozoa</taxon>
        <taxon>Platyhelminthes</taxon>
        <taxon>Rhabditophora</taxon>
        <taxon>Macrostomorpha</taxon>
        <taxon>Macrostomida</taxon>
        <taxon>Macrostomidae</taxon>
        <taxon>Macrostomum</taxon>
    </lineage>
</organism>
<protein>
    <submittedName>
        <fullName evidence="16">Insulin enhancer protein isl-1</fullName>
    </submittedName>
</protein>
<evidence type="ECO:0000256" key="9">
    <source>
        <dbReference type="PROSITE-ProRule" id="PRU00108"/>
    </source>
</evidence>
<keyword evidence="15" id="KW-1185">Reference proteome</keyword>
<keyword evidence="8 9" id="KW-0539">Nucleus</keyword>
<dbReference type="GO" id="GO:0005634">
    <property type="term" value="C:nucleus"/>
    <property type="evidence" value="ECO:0007669"/>
    <property type="project" value="UniProtKB-SubCell"/>
</dbReference>
<dbReference type="InterPro" id="IPR047169">
    <property type="entry name" value="ISL1/2-like"/>
</dbReference>
<dbReference type="PROSITE" id="PS00027">
    <property type="entry name" value="HOMEOBOX_1"/>
    <property type="match status" value="1"/>
</dbReference>
<dbReference type="PROSITE" id="PS00478">
    <property type="entry name" value="LIM_DOMAIN_1"/>
    <property type="match status" value="1"/>
</dbReference>
<dbReference type="PROSITE" id="PS50071">
    <property type="entry name" value="HOMEOBOX_2"/>
    <property type="match status" value="1"/>
</dbReference>
<keyword evidence="3" id="KW-0677">Repeat</keyword>
<keyword evidence="6 9" id="KW-0238">DNA-binding</keyword>
<dbReference type="FunFam" id="1.10.10.60:FF:000041">
    <property type="entry name" value="insulin gene enhancer protein ISL-1"/>
    <property type="match status" value="1"/>
</dbReference>
<dbReference type="PANTHER" id="PTHR24204:SF8">
    <property type="entry name" value="TAILUP, ISOFORM A"/>
    <property type="match status" value="1"/>
</dbReference>
<dbReference type="InterPro" id="IPR001356">
    <property type="entry name" value="HD"/>
</dbReference>
<evidence type="ECO:0000313" key="16">
    <source>
        <dbReference type="WBParaSite" id="maker-unitig_42300-snap-gene-0.2-mRNA-1"/>
    </source>
</evidence>
<evidence type="ECO:0000256" key="6">
    <source>
        <dbReference type="ARBA" id="ARBA00023125"/>
    </source>
</evidence>
<dbReference type="Pfam" id="PF00412">
    <property type="entry name" value="LIM"/>
    <property type="match status" value="1"/>
</dbReference>
<feature type="DNA-binding region" description="Homeobox" evidence="9">
    <location>
        <begin position="220"/>
        <end position="279"/>
    </location>
</feature>
<dbReference type="InterPro" id="IPR001781">
    <property type="entry name" value="Znf_LIM"/>
</dbReference>
<evidence type="ECO:0000259" key="14">
    <source>
        <dbReference type="PROSITE" id="PS50071"/>
    </source>
</evidence>
<dbReference type="Proteomes" id="UP000095280">
    <property type="component" value="Unplaced"/>
</dbReference>
<sequence length="290" mass="33070">CGDVITDPTFCGCSARPGVARQVFLKWRECSAELNEARSLLCSLFANRCAKCDIAFSKTDFVMRARSKVYHIDCFRCYTCSRQLIPGEEFAVRKRQSPLSSRFRRDGAVVKVPHAAVPGQFSNNSGLNNNNNSSKVLNNNNNNNNNNSSNKQQWSRDSIHEQDLDSRDGFAQPVGKFGDAVELRPLQHQRRRWRRRALPKQSAGGGSSKRNKSSGKDSKTTRVRTVLNEKQLHTLRTCYAANPRPDALMKEQLVEMTGLSPRVIRVWFQNKRCKDKKKQILIKQMEHQQQ</sequence>
<dbReference type="Gene3D" id="2.10.110.10">
    <property type="entry name" value="Cysteine Rich Protein"/>
    <property type="match status" value="1"/>
</dbReference>
<dbReference type="InterPro" id="IPR009057">
    <property type="entry name" value="Homeodomain-like_sf"/>
</dbReference>
<dbReference type="GO" id="GO:0000987">
    <property type="term" value="F:cis-regulatory region sequence-specific DNA binding"/>
    <property type="evidence" value="ECO:0007669"/>
    <property type="project" value="TreeGrafter"/>
</dbReference>
<evidence type="ECO:0000256" key="4">
    <source>
        <dbReference type="ARBA" id="ARBA00022833"/>
    </source>
</evidence>
<dbReference type="SMART" id="SM00389">
    <property type="entry name" value="HOX"/>
    <property type="match status" value="1"/>
</dbReference>
<dbReference type="Pfam" id="PF00046">
    <property type="entry name" value="Homeodomain"/>
    <property type="match status" value="1"/>
</dbReference>
<dbReference type="PROSITE" id="PS50023">
    <property type="entry name" value="LIM_DOMAIN_2"/>
    <property type="match status" value="1"/>
</dbReference>
<dbReference type="Gene3D" id="1.10.10.60">
    <property type="entry name" value="Homeodomain-like"/>
    <property type="match status" value="1"/>
</dbReference>
<keyword evidence="2 10" id="KW-0479">Metal-binding</keyword>
<evidence type="ECO:0000256" key="7">
    <source>
        <dbReference type="ARBA" id="ARBA00023155"/>
    </source>
</evidence>
<dbReference type="SUPFAM" id="SSF46689">
    <property type="entry name" value="Homeodomain-like"/>
    <property type="match status" value="1"/>
</dbReference>
<dbReference type="GO" id="GO:0007409">
    <property type="term" value="P:axonogenesis"/>
    <property type="evidence" value="ECO:0007669"/>
    <property type="project" value="TreeGrafter"/>
</dbReference>
<evidence type="ECO:0000313" key="15">
    <source>
        <dbReference type="Proteomes" id="UP000095280"/>
    </source>
</evidence>
<keyword evidence="7 9" id="KW-0371">Homeobox</keyword>
<proteinExistence type="predicted"/>
<name>A0A1I8FPJ7_9PLAT</name>
<dbReference type="AlphaFoldDB" id="A0A1I8FPJ7"/>
<keyword evidence="5 10" id="KW-0440">LIM domain</keyword>
<comment type="subcellular location">
    <subcellularLocation>
        <location evidence="1 9 11">Nucleus</location>
    </subcellularLocation>
</comment>
<evidence type="ECO:0000256" key="2">
    <source>
        <dbReference type="ARBA" id="ARBA00022723"/>
    </source>
</evidence>
<evidence type="ECO:0000259" key="13">
    <source>
        <dbReference type="PROSITE" id="PS50023"/>
    </source>
</evidence>